<dbReference type="SUPFAM" id="SSF69103">
    <property type="entry name" value="Arp2/3 complex 16 kDa subunit ARPC5"/>
    <property type="match status" value="1"/>
</dbReference>
<dbReference type="EMBL" id="NBSH01000007">
    <property type="protein sequence ID" value="ORX36598.1"/>
    <property type="molecule type" value="Genomic_DNA"/>
</dbReference>
<evidence type="ECO:0000256" key="5">
    <source>
        <dbReference type="ARBA" id="ARBA00040214"/>
    </source>
</evidence>
<evidence type="ECO:0000256" key="3">
    <source>
        <dbReference type="ARBA" id="ARBA00022490"/>
    </source>
</evidence>
<dbReference type="PIRSF" id="PIRSF039096">
    <property type="entry name" value="p16-ARC"/>
    <property type="match status" value="1"/>
</dbReference>
<dbReference type="Proteomes" id="UP000193218">
    <property type="component" value="Unassembled WGS sequence"/>
</dbReference>
<dbReference type="InParanoid" id="A0A1Y1UF06"/>
<dbReference type="Pfam" id="PF04699">
    <property type="entry name" value="P16-Arc"/>
    <property type="match status" value="1"/>
</dbReference>
<protein>
    <recommendedName>
        <fullName evidence="5 7">Actin-related protein 2/3 complex subunit 5</fullName>
    </recommendedName>
</protein>
<dbReference type="FunFam" id="1.25.40.190:FF:000003">
    <property type="entry name" value="Actin-related protein 2/3 complex subunit 5"/>
    <property type="match status" value="1"/>
</dbReference>
<dbReference type="PANTHER" id="PTHR12644">
    <property type="entry name" value="ARP2/3 COMPLEX 16 KD SUBUNIT P16-ARC"/>
    <property type="match status" value="1"/>
</dbReference>
<proteinExistence type="inferred from homology"/>
<name>A0A1Y1UF06_9TREE</name>
<dbReference type="STRING" id="4999.A0A1Y1UF06"/>
<dbReference type="GeneID" id="33557708"/>
<comment type="caution">
    <text evidence="8">The sequence shown here is derived from an EMBL/GenBank/DDBJ whole genome shotgun (WGS) entry which is preliminary data.</text>
</comment>
<dbReference type="InterPro" id="IPR002052">
    <property type="entry name" value="DNA_methylase_N6_adenine_CS"/>
</dbReference>
<dbReference type="GO" id="GO:0008168">
    <property type="term" value="F:methyltransferase activity"/>
    <property type="evidence" value="ECO:0007669"/>
    <property type="project" value="InterPro"/>
</dbReference>
<comment type="function">
    <text evidence="6">Functions as a component of the Arp2/3 complex which is involved in regulation of actin polymerization and together with an activating nucleation-promoting factor (NPF) mediates the formation of branched actin networks.</text>
</comment>
<comment type="subcellular location">
    <subcellularLocation>
        <location evidence="1">Cytoplasm</location>
        <location evidence="1">Cytoskeleton</location>
    </subcellularLocation>
</comment>
<keyword evidence="3" id="KW-0963">Cytoplasm</keyword>
<comment type="function">
    <text evidence="7">Functions as component of the Arp2/3 complex which is involved in regulation of actin polymerization and together with an activating nucleation-promoting factor (NPF) mediates the formation of branched actin networks. Arp2/3 complex plays a critical role in the control of cell morphogenesis via the modulation of cell polarity development.</text>
</comment>
<evidence type="ECO:0000313" key="9">
    <source>
        <dbReference type="Proteomes" id="UP000193218"/>
    </source>
</evidence>
<dbReference type="InterPro" id="IPR006789">
    <property type="entry name" value="ARPC5"/>
</dbReference>
<accession>A0A1Y1UF06</accession>
<dbReference type="Gene3D" id="1.25.40.190">
    <property type="entry name" value="Actin-related protein 2/3 complex subunit 5"/>
    <property type="match status" value="1"/>
</dbReference>
<evidence type="ECO:0000256" key="6">
    <source>
        <dbReference type="ARBA" id="ARBA00060329"/>
    </source>
</evidence>
<comment type="similarity">
    <text evidence="2 7">Belongs to the ARPC5 family.</text>
</comment>
<evidence type="ECO:0000256" key="7">
    <source>
        <dbReference type="RuleBase" id="RU004301"/>
    </source>
</evidence>
<sequence length="157" mass="16661">MSTAFRKINIDAFDEDVLLPSDLYDPDPRGVDGVTAESKQKAQEARNLVSKGDTAGALNAILSNPPYGEGVDDAKATTTSALLTILNSTRSADIAGVLKGLGEEQQGHLMAYLYKGMEGLGQGSDQSGSVLLTWHEKLVEVAGIGAIVRVMTDRRLL</sequence>
<dbReference type="GO" id="GO:0005885">
    <property type="term" value="C:Arp2/3 protein complex"/>
    <property type="evidence" value="ECO:0007669"/>
    <property type="project" value="InterPro"/>
</dbReference>
<dbReference type="GO" id="GO:0032259">
    <property type="term" value="P:methylation"/>
    <property type="evidence" value="ECO:0007669"/>
    <property type="project" value="InterPro"/>
</dbReference>
<dbReference type="PROSITE" id="PS00092">
    <property type="entry name" value="N6_MTASE"/>
    <property type="match status" value="1"/>
</dbReference>
<evidence type="ECO:0000313" key="8">
    <source>
        <dbReference type="EMBL" id="ORX36598.1"/>
    </source>
</evidence>
<dbReference type="GO" id="GO:0044396">
    <property type="term" value="P:actin cortical patch organization"/>
    <property type="evidence" value="ECO:0007669"/>
    <property type="project" value="UniProtKB-ARBA"/>
</dbReference>
<dbReference type="OrthoDB" id="429520at2759"/>
<dbReference type="FunCoup" id="A0A1Y1UF06">
    <property type="interactions" value="201"/>
</dbReference>
<organism evidence="8 9">
    <name type="scientific">Kockovaella imperatae</name>
    <dbReference type="NCBI Taxonomy" id="4999"/>
    <lineage>
        <taxon>Eukaryota</taxon>
        <taxon>Fungi</taxon>
        <taxon>Dikarya</taxon>
        <taxon>Basidiomycota</taxon>
        <taxon>Agaricomycotina</taxon>
        <taxon>Tremellomycetes</taxon>
        <taxon>Tremellales</taxon>
        <taxon>Cuniculitremaceae</taxon>
        <taxon>Kockovaella</taxon>
    </lineage>
</organism>
<dbReference type="InterPro" id="IPR036743">
    <property type="entry name" value="ARPC5_sf"/>
</dbReference>
<dbReference type="GO" id="GO:0034314">
    <property type="term" value="P:Arp2/3 complex-mediated actin nucleation"/>
    <property type="evidence" value="ECO:0007669"/>
    <property type="project" value="InterPro"/>
</dbReference>
<keyword evidence="9" id="KW-1185">Reference proteome</keyword>
<evidence type="ECO:0000256" key="4">
    <source>
        <dbReference type="ARBA" id="ARBA00023212"/>
    </source>
</evidence>
<evidence type="ECO:0000256" key="1">
    <source>
        <dbReference type="ARBA" id="ARBA00004245"/>
    </source>
</evidence>
<dbReference type="RefSeq" id="XP_021870667.1">
    <property type="nucleotide sequence ID" value="XM_022015899.1"/>
</dbReference>
<dbReference type="AlphaFoldDB" id="A0A1Y1UF06"/>
<dbReference type="GO" id="GO:0030833">
    <property type="term" value="P:regulation of actin filament polymerization"/>
    <property type="evidence" value="ECO:0007669"/>
    <property type="project" value="InterPro"/>
</dbReference>
<reference evidence="8 9" key="1">
    <citation type="submission" date="2017-03" db="EMBL/GenBank/DDBJ databases">
        <title>Widespread Adenine N6-methylation of Active Genes in Fungi.</title>
        <authorList>
            <consortium name="DOE Joint Genome Institute"/>
            <person name="Mondo S.J."/>
            <person name="Dannebaum R.O."/>
            <person name="Kuo R.C."/>
            <person name="Louie K.B."/>
            <person name="Bewick A.J."/>
            <person name="Labutti K."/>
            <person name="Haridas S."/>
            <person name="Kuo A."/>
            <person name="Salamov A."/>
            <person name="Ahrendt S.R."/>
            <person name="Lau R."/>
            <person name="Bowen B.P."/>
            <person name="Lipzen A."/>
            <person name="Sullivan W."/>
            <person name="Andreopoulos W.B."/>
            <person name="Clum A."/>
            <person name="Lindquist E."/>
            <person name="Daum C."/>
            <person name="Northen T.R."/>
            <person name="Ramamoorthy G."/>
            <person name="Schmitz R.J."/>
            <person name="Gryganskyi A."/>
            <person name="Culley D."/>
            <person name="Magnuson J."/>
            <person name="James T.Y."/>
            <person name="O'Malley M.A."/>
            <person name="Stajich J.E."/>
            <person name="Spatafora J.W."/>
            <person name="Visel A."/>
            <person name="Grigoriev I.V."/>
        </authorList>
    </citation>
    <scope>NUCLEOTIDE SEQUENCE [LARGE SCALE GENOMIC DNA]</scope>
    <source>
        <strain evidence="8 9">NRRL Y-17943</strain>
    </source>
</reference>
<dbReference type="GO" id="GO:0003676">
    <property type="term" value="F:nucleic acid binding"/>
    <property type="evidence" value="ECO:0007669"/>
    <property type="project" value="InterPro"/>
</dbReference>
<gene>
    <name evidence="8" type="ORF">BD324DRAFT_626472</name>
</gene>
<evidence type="ECO:0000256" key="2">
    <source>
        <dbReference type="ARBA" id="ARBA00006084"/>
    </source>
</evidence>
<keyword evidence="4 7" id="KW-0206">Cytoskeleton</keyword>